<dbReference type="KEGG" id="fcj:RN605_08695"/>
<feature type="transmembrane region" description="Helical" evidence="1">
    <location>
        <begin position="41"/>
        <end position="59"/>
    </location>
</feature>
<feature type="transmembrane region" description="Helical" evidence="1">
    <location>
        <begin position="341"/>
        <end position="358"/>
    </location>
</feature>
<feature type="transmembrane region" description="Helical" evidence="1">
    <location>
        <begin position="364"/>
        <end position="382"/>
    </location>
</feature>
<keyword evidence="4" id="KW-1185">Reference proteome</keyword>
<evidence type="ECO:0000256" key="1">
    <source>
        <dbReference type="SAM" id="Phobius"/>
    </source>
</evidence>
<accession>A0AA96EY26</accession>
<keyword evidence="1" id="KW-0472">Membrane</keyword>
<dbReference type="EMBL" id="CP134878">
    <property type="protein sequence ID" value="WNM19374.1"/>
    <property type="molecule type" value="Genomic_DNA"/>
</dbReference>
<feature type="transmembrane region" description="Helical" evidence="1">
    <location>
        <begin position="162"/>
        <end position="183"/>
    </location>
</feature>
<evidence type="ECO:0000313" key="3">
    <source>
        <dbReference type="EMBL" id="WNM20763.1"/>
    </source>
</evidence>
<feature type="transmembrane region" description="Helical" evidence="1">
    <location>
        <begin position="276"/>
        <end position="299"/>
    </location>
</feature>
<feature type="transmembrane region" description="Helical" evidence="1">
    <location>
        <begin position="139"/>
        <end position="156"/>
    </location>
</feature>
<proteinExistence type="predicted"/>
<keyword evidence="1" id="KW-0812">Transmembrane</keyword>
<feature type="transmembrane region" description="Helical" evidence="1">
    <location>
        <begin position="16"/>
        <end position="34"/>
    </location>
</feature>
<dbReference type="AlphaFoldDB" id="A0AA96EY26"/>
<protein>
    <submittedName>
        <fullName evidence="3">Uncharacterized protein</fullName>
    </submittedName>
</protein>
<keyword evidence="1" id="KW-1133">Transmembrane helix</keyword>
<feature type="transmembrane region" description="Helical" evidence="1">
    <location>
        <begin position="92"/>
        <end position="118"/>
    </location>
</feature>
<name>A0AA96EY26_9FLAO</name>
<evidence type="ECO:0000313" key="4">
    <source>
        <dbReference type="Proteomes" id="UP001304515"/>
    </source>
</evidence>
<evidence type="ECO:0000313" key="2">
    <source>
        <dbReference type="EMBL" id="WNM19374.1"/>
    </source>
</evidence>
<reference evidence="3 4" key="1">
    <citation type="submission" date="2023-09" db="EMBL/GenBank/DDBJ databases">
        <title>Flavobacterium sp. a novel bacteria isolate from Pepper rhizosphere.</title>
        <authorList>
            <person name="Peng Y."/>
            <person name="Lee J."/>
        </authorList>
    </citation>
    <scope>NUCLEOTIDE SEQUENCE [LARGE SCALE GENOMIC DNA]</scope>
    <source>
        <strain evidence="2">PMR2A8</strain>
        <strain evidence="3 4">PMTSA4</strain>
    </source>
</reference>
<organism evidence="3 4">
    <name type="scientific">Flavobacterium capsici</name>
    <dbReference type="NCBI Taxonomy" id="3075618"/>
    <lineage>
        <taxon>Bacteria</taxon>
        <taxon>Pseudomonadati</taxon>
        <taxon>Bacteroidota</taxon>
        <taxon>Flavobacteriia</taxon>
        <taxon>Flavobacteriales</taxon>
        <taxon>Flavobacteriaceae</taxon>
        <taxon>Flavobacterium</taxon>
    </lineage>
</organism>
<accession>A0AA96EVQ2</accession>
<feature type="transmembrane region" description="Helical" evidence="1">
    <location>
        <begin position="236"/>
        <end position="255"/>
    </location>
</feature>
<sequence length="387" mass="44723">MKNKSLKKLSLISSNAIRQVLVSLFGLIIPFLVIHFSDKEIWGSFVSILLFSLLVLQFINWGNKEYLLRKFSEQPNKIGAAFSENMTTRFPLVVIFSITGFLFFPIQFGFWIVIWLVGRFLNHSVEALILFQKEFDKSIVIEVGSFIIFGVSFYFLKAKIDVYSLLIIYSSYQFFKGFFYFIIFKKFFLLQKSVFKIDYFKSSFPFFLLSILGFLASKIDVYIIENIGNNTITAEYQIINSLLVFTMSITVFIYAPFTKMLYRNTDNVIEKSQKALATIGLVIVPVALFVISIILKYYIKTNFGFIFFLIAFMYVYPSYVYGLDIVNLFKQHQEKTVVRNLLLGVITNTLLSSLFLYLDYSIVGVLFGSALAQVLVLILFKFKNIVS</sequence>
<feature type="transmembrane region" description="Helical" evidence="1">
    <location>
        <begin position="204"/>
        <end position="224"/>
    </location>
</feature>
<gene>
    <name evidence="3" type="ORF">RN605_08695</name>
    <name evidence="2" type="ORF">RN608_01525</name>
</gene>
<dbReference type="Proteomes" id="UP001304515">
    <property type="component" value="Chromosome"/>
</dbReference>
<dbReference type="EMBL" id="CP134890">
    <property type="protein sequence ID" value="WNM20763.1"/>
    <property type="molecule type" value="Genomic_DNA"/>
</dbReference>
<dbReference type="RefSeq" id="WP_313324247.1">
    <property type="nucleotide sequence ID" value="NZ_CP134878.1"/>
</dbReference>
<feature type="transmembrane region" description="Helical" evidence="1">
    <location>
        <begin position="305"/>
        <end position="329"/>
    </location>
</feature>